<evidence type="ECO:0000313" key="15">
    <source>
        <dbReference type="Proteomes" id="UP000094112"/>
    </source>
</evidence>
<evidence type="ECO:0000256" key="6">
    <source>
        <dbReference type="ARBA" id="ARBA00022723"/>
    </source>
</evidence>
<evidence type="ECO:0000256" key="1">
    <source>
        <dbReference type="ARBA" id="ARBA00000900"/>
    </source>
</evidence>
<dbReference type="OrthoDB" id="3981058at2759"/>
<evidence type="ECO:0000256" key="8">
    <source>
        <dbReference type="ARBA" id="ARBA00022786"/>
    </source>
</evidence>
<keyword evidence="9" id="KW-0862">Zinc</keyword>
<dbReference type="PANTHER" id="PTHR45977">
    <property type="entry name" value="TARGET OF ERK KINASE MPK-1"/>
    <property type="match status" value="1"/>
</dbReference>
<evidence type="ECO:0000256" key="10">
    <source>
        <dbReference type="ARBA" id="ARBA00022989"/>
    </source>
</evidence>
<evidence type="ECO:0000256" key="4">
    <source>
        <dbReference type="ARBA" id="ARBA00022679"/>
    </source>
</evidence>
<dbReference type="SMART" id="SM00184">
    <property type="entry name" value="RING"/>
    <property type="match status" value="1"/>
</dbReference>
<protein>
    <recommendedName>
        <fullName evidence="3">RING-type E3 ubiquitin transferase</fullName>
        <ecNumber evidence="3">2.3.2.27</ecNumber>
    </recommendedName>
</protein>
<evidence type="ECO:0000313" key="14">
    <source>
        <dbReference type="EMBL" id="ODQ57471.1"/>
    </source>
</evidence>
<dbReference type="GO" id="GO:0006511">
    <property type="term" value="P:ubiquitin-dependent protein catabolic process"/>
    <property type="evidence" value="ECO:0007669"/>
    <property type="project" value="TreeGrafter"/>
</dbReference>
<gene>
    <name evidence="14" type="ORF">WICANDRAFT_85633</name>
</gene>
<comment type="subcellular location">
    <subcellularLocation>
        <location evidence="2">Membrane</location>
        <topology evidence="2">Multi-pass membrane protein</topology>
    </subcellularLocation>
</comment>
<keyword evidence="10" id="KW-1133">Transmembrane helix</keyword>
<dbReference type="PROSITE" id="PS50089">
    <property type="entry name" value="ZF_RING_2"/>
    <property type="match status" value="1"/>
</dbReference>
<evidence type="ECO:0000256" key="7">
    <source>
        <dbReference type="ARBA" id="ARBA00022771"/>
    </source>
</evidence>
<dbReference type="InterPro" id="IPR013083">
    <property type="entry name" value="Znf_RING/FYVE/PHD"/>
</dbReference>
<evidence type="ECO:0000256" key="12">
    <source>
        <dbReference type="PROSITE-ProRule" id="PRU00175"/>
    </source>
</evidence>
<dbReference type="RefSeq" id="XP_019036678.1">
    <property type="nucleotide sequence ID" value="XM_019185918.1"/>
</dbReference>
<dbReference type="AlphaFoldDB" id="A0A1E3NWC5"/>
<keyword evidence="4" id="KW-0808">Transferase</keyword>
<dbReference type="EMBL" id="KV454213">
    <property type="protein sequence ID" value="ODQ57471.1"/>
    <property type="molecule type" value="Genomic_DNA"/>
</dbReference>
<keyword evidence="7 12" id="KW-0863">Zinc-finger</keyword>
<accession>A0A1E3NWC5</accession>
<comment type="catalytic activity">
    <reaction evidence="1">
        <text>S-ubiquitinyl-[E2 ubiquitin-conjugating enzyme]-L-cysteine + [acceptor protein]-L-lysine = [E2 ubiquitin-conjugating enzyme]-L-cysteine + N(6)-ubiquitinyl-[acceptor protein]-L-lysine.</text>
        <dbReference type="EC" id="2.3.2.27"/>
    </reaction>
</comment>
<dbReference type="Gene3D" id="3.30.40.10">
    <property type="entry name" value="Zinc/RING finger domain, C3HC4 (zinc finger)"/>
    <property type="match status" value="1"/>
</dbReference>
<dbReference type="Proteomes" id="UP000094112">
    <property type="component" value="Unassembled WGS sequence"/>
</dbReference>
<proteinExistence type="predicted"/>
<keyword evidence="5" id="KW-0812">Transmembrane</keyword>
<evidence type="ECO:0000256" key="2">
    <source>
        <dbReference type="ARBA" id="ARBA00004141"/>
    </source>
</evidence>
<evidence type="ECO:0000256" key="5">
    <source>
        <dbReference type="ARBA" id="ARBA00022692"/>
    </source>
</evidence>
<feature type="domain" description="RING-type" evidence="13">
    <location>
        <begin position="78"/>
        <end position="140"/>
    </location>
</feature>
<dbReference type="GO" id="GO:0008270">
    <property type="term" value="F:zinc ion binding"/>
    <property type="evidence" value="ECO:0007669"/>
    <property type="project" value="UniProtKB-KW"/>
</dbReference>
<evidence type="ECO:0000256" key="3">
    <source>
        <dbReference type="ARBA" id="ARBA00012483"/>
    </source>
</evidence>
<dbReference type="GO" id="GO:0016020">
    <property type="term" value="C:membrane"/>
    <property type="evidence" value="ECO:0007669"/>
    <property type="project" value="UniProtKB-SubCell"/>
</dbReference>
<dbReference type="Pfam" id="PF13639">
    <property type="entry name" value="zf-RING_2"/>
    <property type="match status" value="1"/>
</dbReference>
<keyword evidence="11" id="KW-0472">Membrane</keyword>
<dbReference type="GO" id="GO:0016567">
    <property type="term" value="P:protein ubiquitination"/>
    <property type="evidence" value="ECO:0007669"/>
    <property type="project" value="TreeGrafter"/>
</dbReference>
<name>A0A1E3NWC5_WICAA</name>
<keyword evidence="15" id="KW-1185">Reference proteome</keyword>
<keyword evidence="6" id="KW-0479">Metal-binding</keyword>
<dbReference type="GeneID" id="30203164"/>
<dbReference type="GO" id="GO:0061630">
    <property type="term" value="F:ubiquitin protein ligase activity"/>
    <property type="evidence" value="ECO:0007669"/>
    <property type="project" value="UniProtKB-EC"/>
</dbReference>
<dbReference type="SUPFAM" id="SSF57850">
    <property type="entry name" value="RING/U-box"/>
    <property type="match status" value="1"/>
</dbReference>
<sequence>MGQDSLKIGVGIIFHDLLERDLNIKVTRTDIDNFKAAPDSKFSFEYDFILTKSSFNKVLIFRNLHKLDSNSFIPSEECPICIDEFEKDSEIILLPCGHHFHFECLLTHGNFAGSYRRFLPATGHIMRQRVGGNIQCPLCRLNLLQHYLFFKENGLDPRDVVYCNNE</sequence>
<keyword evidence="8" id="KW-0833">Ubl conjugation pathway</keyword>
<organism evidence="14 15">
    <name type="scientific">Wickerhamomyces anomalus (strain ATCC 58044 / CBS 1984 / NCYC 433 / NRRL Y-366-8)</name>
    <name type="common">Yeast</name>
    <name type="synonym">Hansenula anomala</name>
    <dbReference type="NCBI Taxonomy" id="683960"/>
    <lineage>
        <taxon>Eukaryota</taxon>
        <taxon>Fungi</taxon>
        <taxon>Dikarya</taxon>
        <taxon>Ascomycota</taxon>
        <taxon>Saccharomycotina</taxon>
        <taxon>Saccharomycetes</taxon>
        <taxon>Phaffomycetales</taxon>
        <taxon>Wickerhamomycetaceae</taxon>
        <taxon>Wickerhamomyces</taxon>
    </lineage>
</organism>
<evidence type="ECO:0000259" key="13">
    <source>
        <dbReference type="PROSITE" id="PS50089"/>
    </source>
</evidence>
<dbReference type="EC" id="2.3.2.27" evidence="3"/>
<evidence type="ECO:0000256" key="11">
    <source>
        <dbReference type="ARBA" id="ARBA00023136"/>
    </source>
</evidence>
<evidence type="ECO:0000256" key="9">
    <source>
        <dbReference type="ARBA" id="ARBA00022833"/>
    </source>
</evidence>
<dbReference type="InterPro" id="IPR001841">
    <property type="entry name" value="Znf_RING"/>
</dbReference>
<reference evidence="14 15" key="1">
    <citation type="journal article" date="2016" name="Proc. Natl. Acad. Sci. U.S.A.">
        <title>Comparative genomics of biotechnologically important yeasts.</title>
        <authorList>
            <person name="Riley R."/>
            <person name="Haridas S."/>
            <person name="Wolfe K.H."/>
            <person name="Lopes M.R."/>
            <person name="Hittinger C.T."/>
            <person name="Goeker M."/>
            <person name="Salamov A.A."/>
            <person name="Wisecaver J.H."/>
            <person name="Long T.M."/>
            <person name="Calvey C.H."/>
            <person name="Aerts A.L."/>
            <person name="Barry K.W."/>
            <person name="Choi C."/>
            <person name="Clum A."/>
            <person name="Coughlan A.Y."/>
            <person name="Deshpande S."/>
            <person name="Douglass A.P."/>
            <person name="Hanson S.J."/>
            <person name="Klenk H.-P."/>
            <person name="LaButti K.M."/>
            <person name="Lapidus A."/>
            <person name="Lindquist E.A."/>
            <person name="Lipzen A.M."/>
            <person name="Meier-Kolthoff J.P."/>
            <person name="Ohm R.A."/>
            <person name="Otillar R.P."/>
            <person name="Pangilinan J.L."/>
            <person name="Peng Y."/>
            <person name="Rokas A."/>
            <person name="Rosa C.A."/>
            <person name="Scheuner C."/>
            <person name="Sibirny A.A."/>
            <person name="Slot J.C."/>
            <person name="Stielow J.B."/>
            <person name="Sun H."/>
            <person name="Kurtzman C.P."/>
            <person name="Blackwell M."/>
            <person name="Grigoriev I.V."/>
            <person name="Jeffries T.W."/>
        </authorList>
    </citation>
    <scope>NUCLEOTIDE SEQUENCE [LARGE SCALE GENOMIC DNA]</scope>
    <source>
        <strain evidence="15">ATCC 58044 / CBS 1984 / NCYC 433 / NRRL Y-366-8</strain>
    </source>
</reference>
<dbReference type="PANTHER" id="PTHR45977:SF4">
    <property type="entry name" value="RING-TYPE DOMAIN-CONTAINING PROTEIN"/>
    <property type="match status" value="1"/>
</dbReference>